<sequence length="24" mass="2773">MENVYFSSILSRVIISIILNFSLN</sequence>
<keyword evidence="1" id="KW-0812">Transmembrane</keyword>
<gene>
    <name evidence="2" type="ORF">CY0110_17437</name>
</gene>
<name>A3IIG9_9CHRO</name>
<keyword evidence="1" id="KW-1133">Transmembrane helix</keyword>
<proteinExistence type="predicted"/>
<dbReference type="Proteomes" id="UP000003781">
    <property type="component" value="Unassembled WGS sequence"/>
</dbReference>
<comment type="caution">
    <text evidence="2">The sequence shown here is derived from an EMBL/GenBank/DDBJ whole genome shotgun (WGS) entry which is preliminary data.</text>
</comment>
<reference evidence="2 3" key="1">
    <citation type="submission" date="2007-03" db="EMBL/GenBank/DDBJ databases">
        <authorList>
            <person name="Stal L."/>
            <person name="Ferriera S."/>
            <person name="Johnson J."/>
            <person name="Kravitz S."/>
            <person name="Beeson K."/>
            <person name="Sutton G."/>
            <person name="Rogers Y.-H."/>
            <person name="Friedman R."/>
            <person name="Frazier M."/>
            <person name="Venter J.C."/>
        </authorList>
    </citation>
    <scope>NUCLEOTIDE SEQUENCE [LARGE SCALE GENOMIC DNA]</scope>
    <source>
        <strain evidence="2 3">CCY0110</strain>
    </source>
</reference>
<organism evidence="2 3">
    <name type="scientific">Crocosphaera chwakensis CCY0110</name>
    <dbReference type="NCBI Taxonomy" id="391612"/>
    <lineage>
        <taxon>Bacteria</taxon>
        <taxon>Bacillati</taxon>
        <taxon>Cyanobacteriota</taxon>
        <taxon>Cyanophyceae</taxon>
        <taxon>Oscillatoriophycideae</taxon>
        <taxon>Chroococcales</taxon>
        <taxon>Aphanothecaceae</taxon>
        <taxon>Crocosphaera</taxon>
        <taxon>Crocosphaera chwakensis</taxon>
    </lineage>
</organism>
<evidence type="ECO:0000256" key="1">
    <source>
        <dbReference type="SAM" id="Phobius"/>
    </source>
</evidence>
<accession>A3IIG9</accession>
<evidence type="ECO:0000313" key="3">
    <source>
        <dbReference type="Proteomes" id="UP000003781"/>
    </source>
</evidence>
<dbReference type="EMBL" id="AAXW01000002">
    <property type="protein sequence ID" value="EAZ93601.1"/>
    <property type="molecule type" value="Genomic_DNA"/>
</dbReference>
<feature type="transmembrane region" description="Helical" evidence="1">
    <location>
        <begin position="6"/>
        <end position="23"/>
    </location>
</feature>
<keyword evidence="3" id="KW-1185">Reference proteome</keyword>
<keyword evidence="1" id="KW-0472">Membrane</keyword>
<protein>
    <submittedName>
        <fullName evidence="2">Uncharacterized protein</fullName>
    </submittedName>
</protein>
<dbReference type="AlphaFoldDB" id="A3IIG9"/>
<evidence type="ECO:0000313" key="2">
    <source>
        <dbReference type="EMBL" id="EAZ93601.1"/>
    </source>
</evidence>